<feature type="compositionally biased region" description="Acidic residues" evidence="1">
    <location>
        <begin position="180"/>
        <end position="196"/>
    </location>
</feature>
<name>A0ABS5TVU7_9CELL</name>
<dbReference type="PANTHER" id="PTHR34385">
    <property type="entry name" value="D-ALANYL-D-ALANINE CARBOXYPEPTIDASE"/>
    <property type="match status" value="1"/>
</dbReference>
<dbReference type="InterPro" id="IPR009045">
    <property type="entry name" value="Zn_M74/Hedgehog-like"/>
</dbReference>
<protein>
    <submittedName>
        <fullName evidence="3">D-alanyl-D-alanine carboxypeptidase family protein</fullName>
    </submittedName>
</protein>
<reference evidence="3 4" key="1">
    <citation type="submission" date="2021-05" db="EMBL/GenBank/DDBJ databases">
        <title>Description of Cellulomonas sp. DKR-3 sp. nov.</title>
        <authorList>
            <person name="Dahal R.H."/>
            <person name="Chaudhary D.K."/>
        </authorList>
    </citation>
    <scope>NUCLEOTIDE SEQUENCE [LARGE SCALE GENOMIC DNA]</scope>
    <source>
        <strain evidence="3 4">DKR-3</strain>
    </source>
</reference>
<dbReference type="RefSeq" id="WP_214346401.1">
    <property type="nucleotide sequence ID" value="NZ_JAHBOH010000001.1"/>
</dbReference>
<feature type="domain" description="D-alanyl-D-alanine carboxypeptidase-like core" evidence="2">
    <location>
        <begin position="379"/>
        <end position="486"/>
    </location>
</feature>
<proteinExistence type="predicted"/>
<evidence type="ECO:0000256" key="1">
    <source>
        <dbReference type="SAM" id="MobiDB-lite"/>
    </source>
</evidence>
<dbReference type="GO" id="GO:0004180">
    <property type="term" value="F:carboxypeptidase activity"/>
    <property type="evidence" value="ECO:0007669"/>
    <property type="project" value="UniProtKB-KW"/>
</dbReference>
<gene>
    <name evidence="3" type="ORF">KIN34_02895</name>
</gene>
<dbReference type="Proteomes" id="UP000722125">
    <property type="component" value="Unassembled WGS sequence"/>
</dbReference>
<evidence type="ECO:0000259" key="2">
    <source>
        <dbReference type="Pfam" id="PF02557"/>
    </source>
</evidence>
<feature type="compositionally biased region" description="Low complexity" evidence="1">
    <location>
        <begin position="197"/>
        <end position="212"/>
    </location>
</feature>
<keyword evidence="3" id="KW-0645">Protease</keyword>
<dbReference type="EMBL" id="JAHBOH010000001">
    <property type="protein sequence ID" value="MBT0993237.1"/>
    <property type="molecule type" value="Genomic_DNA"/>
</dbReference>
<evidence type="ECO:0000313" key="3">
    <source>
        <dbReference type="EMBL" id="MBT0993237.1"/>
    </source>
</evidence>
<organism evidence="3 4">
    <name type="scientific">Cellulomonas fulva</name>
    <dbReference type="NCBI Taxonomy" id="2835530"/>
    <lineage>
        <taxon>Bacteria</taxon>
        <taxon>Bacillati</taxon>
        <taxon>Actinomycetota</taxon>
        <taxon>Actinomycetes</taxon>
        <taxon>Micrococcales</taxon>
        <taxon>Cellulomonadaceae</taxon>
        <taxon>Cellulomonas</taxon>
    </lineage>
</organism>
<evidence type="ECO:0000313" key="4">
    <source>
        <dbReference type="Proteomes" id="UP000722125"/>
    </source>
</evidence>
<dbReference type="CDD" id="cd14814">
    <property type="entry name" value="Peptidase_M15"/>
    <property type="match status" value="1"/>
</dbReference>
<dbReference type="InterPro" id="IPR052179">
    <property type="entry name" value="DD-CPase-like"/>
</dbReference>
<dbReference type="SUPFAM" id="SSF55166">
    <property type="entry name" value="Hedgehog/DD-peptidase"/>
    <property type="match status" value="1"/>
</dbReference>
<keyword evidence="3" id="KW-0378">Hydrolase</keyword>
<feature type="compositionally biased region" description="Low complexity" evidence="1">
    <location>
        <begin position="220"/>
        <end position="261"/>
    </location>
</feature>
<dbReference type="Pfam" id="PF02557">
    <property type="entry name" value="VanY"/>
    <property type="match status" value="1"/>
</dbReference>
<feature type="compositionally biased region" description="Low complexity" evidence="1">
    <location>
        <begin position="157"/>
        <end position="179"/>
    </location>
</feature>
<accession>A0ABS5TVU7</accession>
<sequence>MTDEPQRRRTSGGGRHAAPRRSRAPRPTTSPQHPARSVLGRALPTSTPGRVAQGVLVVALAGSLGGLAAQTSASADPRSGERLAARAAVADAAVDALTVAQAAQHTAQDVTVDGDQVAELEAATAELQHLLAQAGVADVSELGGDASAEQTADPASDPTTESTADPTTEPTAEPTTEPTADADAEPTDPEPTDPEPTDAASAAAEGLLSASGDRALTTGTSSDEPTSDATTSSDEPTSDPTTEPTTDASTEPSTDATTDPSAGPTADGAAPEDVVVPPVSGAEDATTTRLRAALQRVVELSDEVLDTAAQEVADREAAQAAAEAKEKAAQEAAEQAAKEKAEQEAAERAAWKESLLGYPNGQIPSSALCAASFDENVLLRCDATEDLEALDEAYAAEFGEHLTITDSYRSYAAQVSCRARKGSLCAVPGTSNHGTGTAIDLGGGAQGFGTPEWTWLSENAAEFGWEHPDWAEQTGSKPEPWHWEYTR</sequence>
<feature type="region of interest" description="Disordered" evidence="1">
    <location>
        <begin position="322"/>
        <end position="345"/>
    </location>
</feature>
<comment type="caution">
    <text evidence="3">The sequence shown here is derived from an EMBL/GenBank/DDBJ whole genome shotgun (WGS) entry which is preliminary data.</text>
</comment>
<keyword evidence="4" id="KW-1185">Reference proteome</keyword>
<keyword evidence="3" id="KW-0121">Carboxypeptidase</keyword>
<dbReference type="PANTHER" id="PTHR34385:SF1">
    <property type="entry name" value="PEPTIDOGLYCAN L-ALANYL-D-GLUTAMATE ENDOPEPTIDASE CWLK"/>
    <property type="match status" value="1"/>
</dbReference>
<dbReference type="InterPro" id="IPR003709">
    <property type="entry name" value="VanY-like_core_dom"/>
</dbReference>
<feature type="region of interest" description="Disordered" evidence="1">
    <location>
        <begin position="143"/>
        <end position="287"/>
    </location>
</feature>
<feature type="region of interest" description="Disordered" evidence="1">
    <location>
        <begin position="1"/>
        <end position="47"/>
    </location>
</feature>
<dbReference type="Gene3D" id="3.30.1380.10">
    <property type="match status" value="1"/>
</dbReference>
<feature type="compositionally biased region" description="Basic and acidic residues" evidence="1">
    <location>
        <begin position="336"/>
        <end position="345"/>
    </location>
</feature>